<dbReference type="InterPro" id="IPR036188">
    <property type="entry name" value="FAD/NAD-bd_sf"/>
</dbReference>
<dbReference type="SUPFAM" id="SSF51905">
    <property type="entry name" value="FAD/NAD(P)-binding domain"/>
    <property type="match status" value="1"/>
</dbReference>
<accession>A0A383CLB7</accession>
<evidence type="ECO:0000313" key="2">
    <source>
        <dbReference type="EMBL" id="SVE32992.1"/>
    </source>
</evidence>
<dbReference type="Gene3D" id="3.50.50.60">
    <property type="entry name" value="FAD/NAD(P)-binding domain"/>
    <property type="match status" value="1"/>
</dbReference>
<name>A0A383CLB7_9ZZZZ</name>
<evidence type="ECO:0000259" key="1">
    <source>
        <dbReference type="Pfam" id="PF01266"/>
    </source>
</evidence>
<feature type="non-terminal residue" evidence="2">
    <location>
        <position position="1"/>
    </location>
</feature>
<protein>
    <recommendedName>
        <fullName evidence="1">FAD dependent oxidoreductase domain-containing protein</fullName>
    </recommendedName>
</protein>
<dbReference type="GO" id="GO:0005737">
    <property type="term" value="C:cytoplasm"/>
    <property type="evidence" value="ECO:0007669"/>
    <property type="project" value="TreeGrafter"/>
</dbReference>
<reference evidence="2" key="1">
    <citation type="submission" date="2018-05" db="EMBL/GenBank/DDBJ databases">
        <authorList>
            <person name="Lanie J.A."/>
            <person name="Ng W.-L."/>
            <person name="Kazmierczak K.M."/>
            <person name="Andrzejewski T.M."/>
            <person name="Davidsen T.M."/>
            <person name="Wayne K.J."/>
            <person name="Tettelin H."/>
            <person name="Glass J.I."/>
            <person name="Rusch D."/>
            <person name="Podicherti R."/>
            <person name="Tsui H.-C.T."/>
            <person name="Winkler M.E."/>
        </authorList>
    </citation>
    <scope>NUCLEOTIDE SEQUENCE</scope>
</reference>
<dbReference type="Gene3D" id="3.30.9.10">
    <property type="entry name" value="D-Amino Acid Oxidase, subunit A, domain 2"/>
    <property type="match status" value="1"/>
</dbReference>
<feature type="domain" description="FAD dependent oxidoreductase" evidence="1">
    <location>
        <begin position="1"/>
        <end position="179"/>
    </location>
</feature>
<dbReference type="PANTHER" id="PTHR13847">
    <property type="entry name" value="SARCOSINE DEHYDROGENASE-RELATED"/>
    <property type="match status" value="1"/>
</dbReference>
<proteinExistence type="predicted"/>
<dbReference type="InterPro" id="IPR006076">
    <property type="entry name" value="FAD-dep_OxRdtase"/>
</dbReference>
<organism evidence="2">
    <name type="scientific">marine metagenome</name>
    <dbReference type="NCBI Taxonomy" id="408172"/>
    <lineage>
        <taxon>unclassified sequences</taxon>
        <taxon>metagenomes</taxon>
        <taxon>ecological metagenomes</taxon>
    </lineage>
</organism>
<gene>
    <name evidence="2" type="ORF">METZ01_LOCUS485846</name>
</gene>
<sequence length="213" mass="23275">LFTRTRVLRVEDEGEGYRVQTSRGPIASRCVINATESHTASLHPHYGEFIHPVQTQAAFGEGGPEGMKPHIGLSGKHGFFGRHGTGVMAGSDASRVPLEKAGSNNPSRFITKFLMGELHRHFGRSRVRVTHEWSGTPGFTTDGFPVVGLLDGKGQYVIGGMCGSGTAVSFNGARHVVQRILEMDDREDDYPACYFAPTRLIDPANHSWPEVEE</sequence>
<dbReference type="Pfam" id="PF01266">
    <property type="entry name" value="DAO"/>
    <property type="match status" value="1"/>
</dbReference>
<dbReference type="AlphaFoldDB" id="A0A383CLB7"/>
<dbReference type="EMBL" id="UINC01209811">
    <property type="protein sequence ID" value="SVE32992.1"/>
    <property type="molecule type" value="Genomic_DNA"/>
</dbReference>